<dbReference type="PROSITE" id="PS51408">
    <property type="entry name" value="TRANSFERRIN_LIKE_4"/>
    <property type="match status" value="2"/>
</dbReference>
<feature type="disulfide bond" evidence="6">
    <location>
        <begin position="137"/>
        <end position="234"/>
    </location>
</feature>
<feature type="disulfide bond" evidence="6">
    <location>
        <begin position="374"/>
        <end position="392"/>
    </location>
</feature>
<evidence type="ECO:0000313" key="12">
    <source>
        <dbReference type="Proteomes" id="UP000053097"/>
    </source>
</evidence>
<feature type="disulfide bond" evidence="6">
    <location>
        <begin position="264"/>
        <end position="278"/>
    </location>
</feature>
<keyword evidence="3" id="KW-0406">Ion transport</keyword>
<dbReference type="Proteomes" id="UP000053097">
    <property type="component" value="Unassembled WGS sequence"/>
</dbReference>
<feature type="chain" id="PRO_5033208971" description="Transferrin" evidence="8">
    <location>
        <begin position="20"/>
        <end position="723"/>
    </location>
</feature>
<gene>
    <name evidence="11" type="ORF">DMN91_006051</name>
    <name evidence="10" type="ORF">X777_01390</name>
</gene>
<evidence type="ECO:0000256" key="3">
    <source>
        <dbReference type="PIRNR" id="PIRNR002549"/>
    </source>
</evidence>
<evidence type="ECO:0000313" key="10">
    <source>
        <dbReference type="EMBL" id="EZA58009.1"/>
    </source>
</evidence>
<feature type="disulfide bond" evidence="6">
    <location>
        <begin position="28"/>
        <end position="60"/>
    </location>
</feature>
<feature type="disulfide bond" evidence="6">
    <location>
        <begin position="592"/>
        <end position="609"/>
    </location>
</feature>
<keyword evidence="3 5" id="KW-0408">Iron</keyword>
<dbReference type="EMBL" id="KK107135">
    <property type="protein sequence ID" value="EZA58009.1"/>
    <property type="molecule type" value="Genomic_DNA"/>
</dbReference>
<dbReference type="CDD" id="cd13529">
    <property type="entry name" value="PBP2_transferrin"/>
    <property type="match status" value="1"/>
</dbReference>
<evidence type="ECO:0000256" key="8">
    <source>
        <dbReference type="SAM" id="SignalP"/>
    </source>
</evidence>
<dbReference type="PIRSF" id="PIRSF002549">
    <property type="entry name" value="Transferrin"/>
    <property type="match status" value="1"/>
</dbReference>
<feature type="binding site" evidence="5">
    <location>
        <position position="416"/>
    </location>
    <ligand>
        <name>Fe(3+)</name>
        <dbReference type="ChEBI" id="CHEBI:29034"/>
        <label>1</label>
    </ligand>
</feature>
<protein>
    <recommendedName>
        <fullName evidence="3">Transferrin</fullName>
    </recommendedName>
</protein>
<dbReference type="SMART" id="SM00094">
    <property type="entry name" value="TR_FER"/>
    <property type="match status" value="1"/>
</dbReference>
<proteinExistence type="inferred from homology"/>
<evidence type="ECO:0000256" key="7">
    <source>
        <dbReference type="SAM" id="Phobius"/>
    </source>
</evidence>
<comment type="function">
    <text evidence="3">Transferrins are iron binding transport proteins which bind Fe(3+) ion in association with the binding of an anion, usually bicarbonate.</text>
</comment>
<keyword evidence="3" id="KW-0813">Transport</keyword>
<reference evidence="11" key="2">
    <citation type="journal article" date="2018" name="Genome Res.">
        <title>The genomic architecture and molecular evolution of ant odorant receptors.</title>
        <authorList>
            <person name="McKenzie S.K."/>
            <person name="Kronauer D.J.C."/>
        </authorList>
    </citation>
    <scope>NUCLEOTIDE SEQUENCE [LARGE SCALE GENOMIC DNA]</scope>
    <source>
        <strain evidence="11">Clonal line C1</strain>
    </source>
</reference>
<keyword evidence="3" id="KW-0410">Iron transport</keyword>
<dbReference type="Proteomes" id="UP000279307">
    <property type="component" value="Chromosome 6"/>
</dbReference>
<keyword evidence="12" id="KW-1185">Reference proteome</keyword>
<dbReference type="GO" id="GO:0005615">
    <property type="term" value="C:extracellular space"/>
    <property type="evidence" value="ECO:0007669"/>
    <property type="project" value="InterPro"/>
</dbReference>
<dbReference type="OMA" id="FRMYNIF"/>
<feature type="disulfide bond" evidence="6">
    <location>
        <begin position="186"/>
        <end position="212"/>
    </location>
</feature>
<keyword evidence="7" id="KW-1133">Transmembrane helix</keyword>
<dbReference type="GO" id="GO:0055037">
    <property type="term" value="C:recycling endosome"/>
    <property type="evidence" value="ECO:0007669"/>
    <property type="project" value="TreeGrafter"/>
</dbReference>
<organism evidence="10 12">
    <name type="scientific">Ooceraea biroi</name>
    <name type="common">Clonal raider ant</name>
    <name type="synonym">Cerapachys biroi</name>
    <dbReference type="NCBI Taxonomy" id="2015173"/>
    <lineage>
        <taxon>Eukaryota</taxon>
        <taxon>Metazoa</taxon>
        <taxon>Ecdysozoa</taxon>
        <taxon>Arthropoda</taxon>
        <taxon>Hexapoda</taxon>
        <taxon>Insecta</taxon>
        <taxon>Pterygota</taxon>
        <taxon>Neoptera</taxon>
        <taxon>Endopterygota</taxon>
        <taxon>Hymenoptera</taxon>
        <taxon>Apocrita</taxon>
        <taxon>Aculeata</taxon>
        <taxon>Formicoidea</taxon>
        <taxon>Formicidae</taxon>
        <taxon>Dorylinae</taxon>
        <taxon>Ooceraea</taxon>
    </lineage>
</organism>
<dbReference type="Pfam" id="PF00405">
    <property type="entry name" value="Transferrin"/>
    <property type="match status" value="2"/>
</dbReference>
<feature type="signal peptide" evidence="8">
    <location>
        <begin position="1"/>
        <end position="19"/>
    </location>
</feature>
<keyword evidence="7" id="KW-0472">Membrane</keyword>
<comment type="similarity">
    <text evidence="3">Belongs to the transferrin family.</text>
</comment>
<keyword evidence="1" id="KW-0677">Repeat</keyword>
<feature type="transmembrane region" description="Helical" evidence="7">
    <location>
        <begin position="702"/>
        <end position="720"/>
    </location>
</feature>
<feature type="disulfide bond" evidence="6">
    <location>
        <begin position="364"/>
        <end position="401"/>
    </location>
</feature>
<feature type="domain" description="Transferrin-like" evidence="9">
    <location>
        <begin position="361"/>
        <end position="689"/>
    </location>
</feature>
<dbReference type="PANTHER" id="PTHR11485:SF57">
    <property type="entry name" value="TRANSFERRIN"/>
    <property type="match status" value="1"/>
</dbReference>
<dbReference type="GO" id="GO:0046872">
    <property type="term" value="F:metal ion binding"/>
    <property type="evidence" value="ECO:0007669"/>
    <property type="project" value="UniProtKB-KW"/>
</dbReference>
<sequence>MRNIVWVILLVACATHTFAHVDRIYRLCAPFDTISEDTCYALQKGENEVICSRVEDSAECAIRLASGDADFGIFTAEELLLAYKFYPTIRPIFQLRHRDKQQESFEFETVAVIPADLTQISVPPHERLQNLRNSGFCHPGFSKSQWWNDYILKYFERSVNRIQCQENVTLIENEVRSLRNFFGKACRPGDWAAEKSVDTELKRKYPQLCALCDDPTTCSYKNELNHGHLGALECLARGSGKVAYVALSYVQQYLGRNESFQFLCKDGSVMPLSTINPCTWVRQPWSVIAAKKEIAETTPLKTKLSEWLRPPVRDDWKIALNSIIQEDKQMFNITENMSMVTYLSTGRDVDLTATESCGRTIRWCTISDMETTKCNWVARATLALGVAPKISCVQAESTFQCFRDIADDRVDVITIDSNYGYLARTVYGLSTILYSETEMDRNSVIIAVVPEPNDDNYPVKNFQDLKNRKVCFPEYGGIGWLSFVNTVRTRGLISDSCDYPKSISKFLSGACTPGIKDIDHSRTRATTDISTKLCSACPNESNTSCAANETNHYYGDKGAMQCISDGKGDLAIVEAGNIIDGTIDPNMFRILCKNGSLARNTGFKYDEFCALSVTIDSEVVGRKNDTSFKTDIVLALLKMEDWLGYRVNTRRPIHIYGKFNGTLDLLFKDTSSGLVSTSSQKKSIIAYKELFSHVEECSNGSLIATANFIFVVLIALYHLLPVH</sequence>
<keyword evidence="3 5" id="KW-0479">Metal-binding</keyword>
<dbReference type="EMBL" id="QOIP01000006">
    <property type="protein sequence ID" value="RLU21675.1"/>
    <property type="molecule type" value="Genomic_DNA"/>
</dbReference>
<keyword evidence="2 6" id="KW-1015">Disulfide bond</keyword>
<evidence type="ECO:0000259" key="9">
    <source>
        <dbReference type="PROSITE" id="PS51408"/>
    </source>
</evidence>
<dbReference type="GO" id="GO:0005769">
    <property type="term" value="C:early endosome"/>
    <property type="evidence" value="ECO:0007669"/>
    <property type="project" value="TreeGrafter"/>
</dbReference>
<evidence type="ECO:0000313" key="11">
    <source>
        <dbReference type="EMBL" id="RLU21675.1"/>
    </source>
</evidence>
<dbReference type="AlphaFoldDB" id="A0A026WSE4"/>
<evidence type="ECO:0000256" key="1">
    <source>
        <dbReference type="ARBA" id="ARBA00022737"/>
    </source>
</evidence>
<feature type="disulfide bond" evidence="6">
    <location>
        <begin position="511"/>
        <end position="534"/>
    </location>
</feature>
<evidence type="ECO:0000256" key="5">
    <source>
        <dbReference type="PIRSR" id="PIRSR002549-3"/>
    </source>
</evidence>
<evidence type="ECO:0000256" key="4">
    <source>
        <dbReference type="PIRSR" id="PIRSR002549-2"/>
    </source>
</evidence>
<feature type="disulfide bond" evidence="6">
    <location>
        <begin position="39"/>
        <end position="51"/>
    </location>
</feature>
<dbReference type="InterPro" id="IPR016357">
    <property type="entry name" value="Transferrin"/>
</dbReference>
<evidence type="ECO:0000256" key="6">
    <source>
        <dbReference type="PIRSR" id="PIRSR002549-4"/>
    </source>
</evidence>
<name>A0A026WSE4_OOCBI</name>
<accession>A0A026WSE4</accession>
<dbReference type="PANTHER" id="PTHR11485">
    <property type="entry name" value="TRANSFERRIN"/>
    <property type="match status" value="1"/>
</dbReference>
<evidence type="ECO:0000256" key="2">
    <source>
        <dbReference type="ARBA" id="ARBA00023157"/>
    </source>
</evidence>
<feature type="disulfide bond" evidence="6">
    <location>
        <begin position="497"/>
        <end position="697"/>
    </location>
</feature>
<feature type="disulfide bond" evidence="6">
    <location>
        <begin position="209"/>
        <end position="218"/>
    </location>
</feature>
<reference evidence="10 12" key="1">
    <citation type="journal article" date="2014" name="Curr. Biol.">
        <title>The genome of the clonal raider ant Cerapachys biroi.</title>
        <authorList>
            <person name="Oxley P.R."/>
            <person name="Ji L."/>
            <person name="Fetter-Pruneda I."/>
            <person name="McKenzie S.K."/>
            <person name="Li C."/>
            <person name="Hu H."/>
            <person name="Zhang G."/>
            <person name="Kronauer D.J."/>
        </authorList>
    </citation>
    <scope>NUCLEOTIDE SEQUENCE [LARGE SCALE GENOMIC DNA]</scope>
</reference>
<dbReference type="GO" id="GO:0006826">
    <property type="term" value="P:iron ion transport"/>
    <property type="evidence" value="ECO:0007669"/>
    <property type="project" value="UniProtKB-KW"/>
</dbReference>
<keyword evidence="7" id="KW-0812">Transmembrane</keyword>
<feature type="domain" description="Transferrin-like" evidence="9">
    <location>
        <begin position="25"/>
        <end position="351"/>
    </location>
</feature>
<keyword evidence="8" id="KW-0732">Signal</keyword>
<dbReference type="PRINTS" id="PR00422">
    <property type="entry name" value="TRANSFERRIN"/>
</dbReference>
<dbReference type="Gene3D" id="3.40.190.10">
    <property type="entry name" value="Periplasmic binding protein-like II"/>
    <property type="match status" value="3"/>
</dbReference>
<dbReference type="STRING" id="2015173.A0A026WSE4"/>
<dbReference type="GO" id="GO:0005886">
    <property type="term" value="C:plasma membrane"/>
    <property type="evidence" value="ECO:0007669"/>
    <property type="project" value="TreeGrafter"/>
</dbReference>
<reference evidence="11" key="3">
    <citation type="submission" date="2018-07" db="EMBL/GenBank/DDBJ databases">
        <authorList>
            <person name="Mckenzie S.K."/>
            <person name="Kronauer D.J.C."/>
        </authorList>
    </citation>
    <scope>NUCLEOTIDE SEQUENCE</scope>
    <source>
        <strain evidence="11">Clonal line C1</strain>
    </source>
</reference>
<dbReference type="SUPFAM" id="SSF53850">
    <property type="entry name" value="Periplasmic binding protein-like II"/>
    <property type="match status" value="2"/>
</dbReference>
<feature type="disulfide bond" evidence="6">
    <location>
        <begin position="471"/>
        <end position="562"/>
    </location>
</feature>
<dbReference type="InterPro" id="IPR001156">
    <property type="entry name" value="Transferrin-like_dom"/>
</dbReference>
<feature type="binding site" evidence="4">
    <location>
        <position position="143"/>
    </location>
    <ligand>
        <name>hydrogencarbonate</name>
        <dbReference type="ChEBI" id="CHEBI:17544"/>
        <label>1</label>
    </ligand>
</feature>
<dbReference type="OrthoDB" id="8183540at2759"/>
<feature type="binding site" evidence="4">
    <location>
        <position position="479"/>
    </location>
    <ligand>
        <name>hydrogencarbonate</name>
        <dbReference type="ChEBI" id="CHEBI:17544"/>
        <label>1</label>
    </ligand>
</feature>